<comment type="function">
    <text evidence="12">The main replicative DNA helicase, it participates in initiation and elongation during chromosome replication. Travels ahead of the DNA replisome, separating dsDNA into templates for DNA synthesis. A processive ATP-dependent 5'-3' DNA helicase it has DNA-dependent ATPase activity.</text>
</comment>
<comment type="similarity">
    <text evidence="1 12">Belongs to the helicase family. DnaB subfamily.</text>
</comment>
<evidence type="ECO:0000256" key="5">
    <source>
        <dbReference type="ARBA" id="ARBA00022801"/>
    </source>
</evidence>
<dbReference type="CDD" id="cd00984">
    <property type="entry name" value="DnaB_C"/>
    <property type="match status" value="1"/>
</dbReference>
<dbReference type="InterPro" id="IPR007692">
    <property type="entry name" value="DNA_helicase_DnaB"/>
</dbReference>
<dbReference type="GO" id="GO:0005829">
    <property type="term" value="C:cytosol"/>
    <property type="evidence" value="ECO:0007669"/>
    <property type="project" value="TreeGrafter"/>
</dbReference>
<sequence length="466" mass="52867">MSEFLPPQNHEAEQSVLGSILIDKDAFIRISDFLLVDDFYEEKHRHIYSAILELFHRYQPIDVLTAANILEEKEKLEDIGGSDYLIELTQTVPTSSHVYNYAQIVKQKSTLRKLIVAGQQISALGYDEKTDTKEVLEQAEKFLFSVSQTFIKTKFIHIKDVLDESYDRIAELHATMERDGEAFRGIVTGFTDLDKTLSGLQPADLIILAARPSMGKTALALNIAQNVARHGKKTVGIFSLEMSKDQLVERMFCSIMGLDSWKLRTGKLTDQDLRNIGIVMQDLNNINIFIDDAADCSIVDLRTKARRLQQEHGLDLLVIDYLQLMNSSRPNFTNRVQEISEISRSLKLLARELQVPIIALSQLSRAVESRQEKIPQLSDLRDSGSIEQDADVVLFIYRDDHYNPDTSNRPGKADIIIAKHRSGPTGKIELGFKKEQVLFVSLDRAHELPPEMTEASPQKTKAKWRN</sequence>
<gene>
    <name evidence="14" type="ORF">A2V81_00300</name>
</gene>
<organism evidence="14 15">
    <name type="scientific">Candidatus Abawacabacteria bacterium RBG_16_42_10</name>
    <dbReference type="NCBI Taxonomy" id="1817814"/>
    <lineage>
        <taxon>Bacteria</taxon>
        <taxon>Candidatus Abawacaibacteriota</taxon>
    </lineage>
</organism>
<comment type="caution">
    <text evidence="14">The sequence shown here is derived from an EMBL/GenBank/DDBJ whole genome shotgun (WGS) entry which is preliminary data.</text>
</comment>
<dbReference type="InterPro" id="IPR003593">
    <property type="entry name" value="AAA+_ATPase"/>
</dbReference>
<dbReference type="GO" id="GO:0043139">
    <property type="term" value="F:5'-3' DNA helicase activity"/>
    <property type="evidence" value="ECO:0007669"/>
    <property type="project" value="UniProtKB-EC"/>
</dbReference>
<dbReference type="FunFam" id="3.40.50.300:FF:000076">
    <property type="entry name" value="Replicative DNA helicase"/>
    <property type="match status" value="1"/>
</dbReference>
<dbReference type="InterPro" id="IPR016136">
    <property type="entry name" value="DNA_helicase_N/primase_C"/>
</dbReference>
<dbReference type="GO" id="GO:0016887">
    <property type="term" value="F:ATP hydrolysis activity"/>
    <property type="evidence" value="ECO:0007669"/>
    <property type="project" value="RHEA"/>
</dbReference>
<reference evidence="14 15" key="1">
    <citation type="journal article" date="2016" name="Nat. Commun.">
        <title>Thousands of microbial genomes shed light on interconnected biogeochemical processes in an aquifer system.</title>
        <authorList>
            <person name="Anantharaman K."/>
            <person name="Brown C.T."/>
            <person name="Hug L.A."/>
            <person name="Sharon I."/>
            <person name="Castelle C.J."/>
            <person name="Probst A.J."/>
            <person name="Thomas B.C."/>
            <person name="Singh A."/>
            <person name="Wilkins M.J."/>
            <person name="Karaoz U."/>
            <person name="Brodie E.L."/>
            <person name="Williams K.H."/>
            <person name="Hubbard S.S."/>
            <person name="Banfield J.F."/>
        </authorList>
    </citation>
    <scope>NUCLEOTIDE SEQUENCE [LARGE SCALE GENOMIC DNA]</scope>
</reference>
<evidence type="ECO:0000256" key="8">
    <source>
        <dbReference type="ARBA" id="ARBA00023125"/>
    </source>
</evidence>
<dbReference type="EC" id="5.6.2.3" evidence="11 12"/>
<dbReference type="GO" id="GO:0003677">
    <property type="term" value="F:DNA binding"/>
    <property type="evidence" value="ECO:0007669"/>
    <property type="project" value="UniProtKB-UniRule"/>
</dbReference>
<dbReference type="GO" id="GO:0042802">
    <property type="term" value="F:identical protein binding"/>
    <property type="evidence" value="ECO:0007669"/>
    <property type="project" value="UniProtKB-ARBA"/>
</dbReference>
<dbReference type="GO" id="GO:0006269">
    <property type="term" value="P:DNA replication, synthesis of primer"/>
    <property type="evidence" value="ECO:0007669"/>
    <property type="project" value="UniProtKB-UniRule"/>
</dbReference>
<evidence type="ECO:0000256" key="10">
    <source>
        <dbReference type="ARBA" id="ARBA00048954"/>
    </source>
</evidence>
<accession>A0A1F4XLL2</accession>
<keyword evidence="8 12" id="KW-0238">DNA-binding</keyword>
<evidence type="ECO:0000256" key="1">
    <source>
        <dbReference type="ARBA" id="ARBA00008428"/>
    </source>
</evidence>
<dbReference type="PROSITE" id="PS51199">
    <property type="entry name" value="SF4_HELICASE"/>
    <property type="match status" value="1"/>
</dbReference>
<evidence type="ECO:0000256" key="6">
    <source>
        <dbReference type="ARBA" id="ARBA00022806"/>
    </source>
</evidence>
<dbReference type="GO" id="GO:0005524">
    <property type="term" value="F:ATP binding"/>
    <property type="evidence" value="ECO:0007669"/>
    <property type="project" value="UniProtKB-UniRule"/>
</dbReference>
<dbReference type="EMBL" id="MEWR01000006">
    <property type="protein sequence ID" value="OGC82484.1"/>
    <property type="molecule type" value="Genomic_DNA"/>
</dbReference>
<evidence type="ECO:0000256" key="2">
    <source>
        <dbReference type="ARBA" id="ARBA00022515"/>
    </source>
</evidence>
<evidence type="ECO:0000256" key="4">
    <source>
        <dbReference type="ARBA" id="ARBA00022741"/>
    </source>
</evidence>
<dbReference type="PANTHER" id="PTHR30153:SF2">
    <property type="entry name" value="REPLICATIVE DNA HELICASE"/>
    <property type="match status" value="1"/>
</dbReference>
<evidence type="ECO:0000259" key="13">
    <source>
        <dbReference type="PROSITE" id="PS51199"/>
    </source>
</evidence>
<keyword evidence="5 12" id="KW-0378">Hydrolase</keyword>
<dbReference type="InterPro" id="IPR007693">
    <property type="entry name" value="DNA_helicase_DnaB-like_N"/>
</dbReference>
<keyword evidence="2 12" id="KW-0639">Primosome</keyword>
<evidence type="ECO:0000256" key="7">
    <source>
        <dbReference type="ARBA" id="ARBA00022840"/>
    </source>
</evidence>
<dbReference type="InterPro" id="IPR007694">
    <property type="entry name" value="DNA_helicase_DnaB-like_C"/>
</dbReference>
<keyword evidence="6 12" id="KW-0347">Helicase</keyword>
<comment type="catalytic activity">
    <reaction evidence="10 12">
        <text>ATP + H2O = ADP + phosphate + H(+)</text>
        <dbReference type="Rhea" id="RHEA:13065"/>
        <dbReference type="ChEBI" id="CHEBI:15377"/>
        <dbReference type="ChEBI" id="CHEBI:15378"/>
        <dbReference type="ChEBI" id="CHEBI:30616"/>
        <dbReference type="ChEBI" id="CHEBI:43474"/>
        <dbReference type="ChEBI" id="CHEBI:456216"/>
        <dbReference type="EC" id="5.6.2.3"/>
    </reaction>
</comment>
<dbReference type="PANTHER" id="PTHR30153">
    <property type="entry name" value="REPLICATIVE DNA HELICASE DNAB"/>
    <property type="match status" value="1"/>
</dbReference>
<keyword evidence="9" id="KW-0413">Isomerase</keyword>
<evidence type="ECO:0000256" key="11">
    <source>
        <dbReference type="NCBIfam" id="TIGR00665"/>
    </source>
</evidence>
<name>A0A1F4XLL2_9BACT</name>
<evidence type="ECO:0000256" key="9">
    <source>
        <dbReference type="ARBA" id="ARBA00023235"/>
    </source>
</evidence>
<evidence type="ECO:0000313" key="15">
    <source>
        <dbReference type="Proteomes" id="UP000177614"/>
    </source>
</evidence>
<keyword evidence="4 12" id="KW-0547">Nucleotide-binding</keyword>
<dbReference type="Pfam" id="PF03796">
    <property type="entry name" value="DnaB_C"/>
    <property type="match status" value="1"/>
</dbReference>
<evidence type="ECO:0000313" key="14">
    <source>
        <dbReference type="EMBL" id="OGC82484.1"/>
    </source>
</evidence>
<dbReference type="SUPFAM" id="SSF48024">
    <property type="entry name" value="N-terminal domain of DnaB helicase"/>
    <property type="match status" value="1"/>
</dbReference>
<keyword evidence="3 12" id="KW-0235">DNA replication</keyword>
<dbReference type="STRING" id="1817814.A2V81_00300"/>
<evidence type="ECO:0000256" key="3">
    <source>
        <dbReference type="ARBA" id="ARBA00022705"/>
    </source>
</evidence>
<dbReference type="GO" id="GO:1990077">
    <property type="term" value="C:primosome complex"/>
    <property type="evidence" value="ECO:0007669"/>
    <property type="project" value="UniProtKB-UniRule"/>
</dbReference>
<dbReference type="Pfam" id="PF00772">
    <property type="entry name" value="DnaB"/>
    <property type="match status" value="1"/>
</dbReference>
<dbReference type="InterPro" id="IPR027417">
    <property type="entry name" value="P-loop_NTPase"/>
</dbReference>
<feature type="domain" description="SF4 helicase" evidence="13">
    <location>
        <begin position="179"/>
        <end position="446"/>
    </location>
</feature>
<dbReference type="Gene3D" id="3.40.50.300">
    <property type="entry name" value="P-loop containing nucleotide triphosphate hydrolases"/>
    <property type="match status" value="1"/>
</dbReference>
<dbReference type="SUPFAM" id="SSF52540">
    <property type="entry name" value="P-loop containing nucleoside triphosphate hydrolases"/>
    <property type="match status" value="1"/>
</dbReference>
<dbReference type="Proteomes" id="UP000177614">
    <property type="component" value="Unassembled WGS sequence"/>
</dbReference>
<dbReference type="FunFam" id="1.10.860.10:FF:000001">
    <property type="entry name" value="Replicative DNA helicase"/>
    <property type="match status" value="1"/>
</dbReference>
<dbReference type="SMART" id="SM00382">
    <property type="entry name" value="AAA"/>
    <property type="match status" value="1"/>
</dbReference>
<dbReference type="AlphaFoldDB" id="A0A1F4XLL2"/>
<dbReference type="NCBIfam" id="TIGR00665">
    <property type="entry name" value="DnaB"/>
    <property type="match status" value="1"/>
</dbReference>
<dbReference type="Gene3D" id="1.10.860.10">
    <property type="entry name" value="DNAb Helicase, Chain A"/>
    <property type="match status" value="1"/>
</dbReference>
<keyword evidence="7 12" id="KW-0067">ATP-binding</keyword>
<dbReference type="NCBIfam" id="NF004384">
    <property type="entry name" value="PRK05748.1"/>
    <property type="match status" value="1"/>
</dbReference>
<protein>
    <recommendedName>
        <fullName evidence="11 12">Replicative DNA helicase</fullName>
        <ecNumber evidence="11 12">5.6.2.3</ecNumber>
    </recommendedName>
</protein>
<proteinExistence type="inferred from homology"/>
<evidence type="ECO:0000256" key="12">
    <source>
        <dbReference type="RuleBase" id="RU362085"/>
    </source>
</evidence>
<dbReference type="InterPro" id="IPR036185">
    <property type="entry name" value="DNA_heli_DnaB-like_N_sf"/>
</dbReference>